<dbReference type="Proteomes" id="UP001365405">
    <property type="component" value="Unassembled WGS sequence"/>
</dbReference>
<dbReference type="RefSeq" id="WP_341411988.1">
    <property type="nucleotide sequence ID" value="NZ_JBBUTH010000009.1"/>
</dbReference>
<keyword evidence="2 7" id="KW-0812">Transmembrane</keyword>
<dbReference type="PANTHER" id="PTHR30518">
    <property type="entry name" value="ENDOLYTIC MUREIN TRANSGLYCOSYLASE"/>
    <property type="match status" value="1"/>
</dbReference>
<reference evidence="8 9" key="1">
    <citation type="submission" date="2024-04" db="EMBL/GenBank/DDBJ databases">
        <title>Novel species of the genus Ideonella isolated from streams.</title>
        <authorList>
            <person name="Lu H."/>
        </authorList>
    </citation>
    <scope>NUCLEOTIDE SEQUENCE [LARGE SCALE GENOMIC DNA]</scope>
    <source>
        <strain evidence="8 9">DXS22W</strain>
    </source>
</reference>
<dbReference type="InterPro" id="IPR003770">
    <property type="entry name" value="MLTG-like"/>
</dbReference>
<dbReference type="CDD" id="cd08010">
    <property type="entry name" value="MltG_like"/>
    <property type="match status" value="1"/>
</dbReference>
<evidence type="ECO:0000256" key="7">
    <source>
        <dbReference type="HAMAP-Rule" id="MF_02065"/>
    </source>
</evidence>
<dbReference type="EMBL" id="JBBUTH010000009">
    <property type="protein sequence ID" value="MEK8052273.1"/>
    <property type="molecule type" value="Genomic_DNA"/>
</dbReference>
<comment type="function">
    <text evidence="7">Functions as a peptidoglycan terminase that cleaves nascent peptidoglycan strands endolytically to terminate their elongation.</text>
</comment>
<evidence type="ECO:0000313" key="8">
    <source>
        <dbReference type="EMBL" id="MEK8052273.1"/>
    </source>
</evidence>
<organism evidence="8 9">
    <name type="scientific">Pseudaquabacterium inlustre</name>
    <dbReference type="NCBI Taxonomy" id="2984192"/>
    <lineage>
        <taxon>Bacteria</taxon>
        <taxon>Pseudomonadati</taxon>
        <taxon>Pseudomonadota</taxon>
        <taxon>Betaproteobacteria</taxon>
        <taxon>Burkholderiales</taxon>
        <taxon>Sphaerotilaceae</taxon>
        <taxon>Pseudaquabacterium</taxon>
    </lineage>
</organism>
<evidence type="ECO:0000313" key="9">
    <source>
        <dbReference type="Proteomes" id="UP001365405"/>
    </source>
</evidence>
<keyword evidence="9" id="KW-1185">Reference proteome</keyword>
<evidence type="ECO:0000256" key="3">
    <source>
        <dbReference type="ARBA" id="ARBA00022989"/>
    </source>
</evidence>
<dbReference type="EC" id="4.2.2.29" evidence="7"/>
<name>A0ABU9CK99_9BURK</name>
<dbReference type="HAMAP" id="MF_02065">
    <property type="entry name" value="MltG"/>
    <property type="match status" value="1"/>
</dbReference>
<keyword evidence="3 7" id="KW-1133">Transmembrane helix</keyword>
<evidence type="ECO:0000256" key="1">
    <source>
        <dbReference type="ARBA" id="ARBA00022475"/>
    </source>
</evidence>
<comment type="similarity">
    <text evidence="7">Belongs to the transglycosylase MltG family.</text>
</comment>
<comment type="caution">
    <text evidence="8">The sequence shown here is derived from an EMBL/GenBank/DDBJ whole genome shotgun (WGS) entry which is preliminary data.</text>
</comment>
<accession>A0ABU9CK99</accession>
<keyword evidence="7" id="KW-0997">Cell inner membrane</keyword>
<comment type="catalytic activity">
    <reaction evidence="7">
        <text>a peptidoglycan chain = a peptidoglycan chain with N-acetyl-1,6-anhydromuramyl-[peptide] at the reducing end + a peptidoglycan chain with N-acetylglucosamine at the non-reducing end.</text>
        <dbReference type="EC" id="4.2.2.29"/>
    </reaction>
</comment>
<evidence type="ECO:0000256" key="4">
    <source>
        <dbReference type="ARBA" id="ARBA00023136"/>
    </source>
</evidence>
<dbReference type="Gene3D" id="3.30.1490.480">
    <property type="entry name" value="Endolytic murein transglycosylase"/>
    <property type="match status" value="1"/>
</dbReference>
<dbReference type="PANTHER" id="PTHR30518:SF2">
    <property type="entry name" value="ENDOLYTIC MUREIN TRANSGLYCOSYLASE"/>
    <property type="match status" value="1"/>
</dbReference>
<dbReference type="Gene3D" id="3.30.160.60">
    <property type="entry name" value="Classic Zinc Finger"/>
    <property type="match status" value="1"/>
</dbReference>
<feature type="site" description="Important for catalytic activity" evidence="7">
    <location>
        <position position="218"/>
    </location>
</feature>
<keyword evidence="6 7" id="KW-0961">Cell wall biogenesis/degradation</keyword>
<protein>
    <recommendedName>
        <fullName evidence="7">Endolytic murein transglycosylase</fullName>
        <ecNumber evidence="7">4.2.2.29</ecNumber>
    </recommendedName>
    <alternativeName>
        <fullName evidence="7">Peptidoglycan lytic transglycosylase</fullName>
    </alternativeName>
    <alternativeName>
        <fullName evidence="7">Peptidoglycan polymerization terminase</fullName>
    </alternativeName>
</protein>
<dbReference type="NCBIfam" id="TIGR00247">
    <property type="entry name" value="endolytic transglycosylase MltG"/>
    <property type="match status" value="1"/>
</dbReference>
<evidence type="ECO:0000256" key="6">
    <source>
        <dbReference type="ARBA" id="ARBA00023316"/>
    </source>
</evidence>
<evidence type="ECO:0000256" key="2">
    <source>
        <dbReference type="ARBA" id="ARBA00022692"/>
    </source>
</evidence>
<evidence type="ECO:0000256" key="5">
    <source>
        <dbReference type="ARBA" id="ARBA00023239"/>
    </source>
</evidence>
<keyword evidence="5 7" id="KW-0456">Lyase</keyword>
<dbReference type="Pfam" id="PF02618">
    <property type="entry name" value="YceG"/>
    <property type="match status" value="1"/>
</dbReference>
<sequence>MKPWRLVLVVLLLAVGATAGSIAWWLDRPLPLAGAAVELSIEPGMSPREVAGAWVRAGVQTPDWALYQWFRASGQARRIRAGSYEVEAGITPRSLLAKMVQGDESYERVRLIEGWTLRQFRAALAKAPHLKPSTAQMSEAELLAALNLPALAGATSAEGRFYPDTYLYSRGVSDLTVLRRAAQAMQRQLDAAWAQRADGLPITTPEQALILASIVEKETGQAADRGRIAGVFVNRLRIGMPLQTDPSVIYGLGEAFDGNLRKRDLQADTPWNTYTRRGLPPTPIAMPGLAALRAAVKPEATQALYFVARGDGSSVFSNDLGAHNRAVNQYQRGQAAPAARP</sequence>
<proteinExistence type="inferred from homology"/>
<keyword evidence="4 7" id="KW-0472">Membrane</keyword>
<gene>
    <name evidence="7 8" type="primary">mltG</name>
    <name evidence="8" type="ORF">AACH10_18625</name>
</gene>
<keyword evidence="1 7" id="KW-1003">Cell membrane</keyword>